<keyword evidence="3" id="KW-1185">Reference proteome</keyword>
<dbReference type="RefSeq" id="WP_176006310.1">
    <property type="nucleotide sequence ID" value="NZ_JABWMI010000011.1"/>
</dbReference>
<evidence type="ECO:0000313" key="3">
    <source>
        <dbReference type="Proteomes" id="UP000535020"/>
    </source>
</evidence>
<proteinExistence type="predicted"/>
<evidence type="ECO:0008006" key="4">
    <source>
        <dbReference type="Google" id="ProtNLM"/>
    </source>
</evidence>
<dbReference type="EMBL" id="JACBJI010000004">
    <property type="protein sequence ID" value="NYA71507.1"/>
    <property type="molecule type" value="Genomic_DNA"/>
</dbReference>
<feature type="chain" id="PRO_5031534040" description="Outer membrane protein beta-barrel family protein" evidence="1">
    <location>
        <begin position="20"/>
        <end position="1140"/>
    </location>
</feature>
<sequence length="1140" mass="129835">MLKKLLWVVLLCFSCALWSQETDTPYRNRKYFVTRDTIKLDSLSINPEFFKISDRLNQPIDASFYKIDFSKSTLVFNENAPFLNDTVNVRFLKLPQYLTKEYSIYDKSRIVSNQAGNLYQVDKSVKKAFVPFEGLNTSGSITRGITVGNNQNAVTNSSLDLQITGKISDKVSLRASIQDSNVPLQEGGYSQKLDEFDQIFIELFSDKWNIRAGDLFLENRKSRFLNFSKKVQGVSGQVTFGKPESQTTIFASAALVRGQYAKSTFVGQEGNQGPYKLRGPNGELYILVISGSERVYVNGILLKRGENADYVIDYNAGEITFTSLFPITSEMRINIEYQYSDRNYTRFVAYGGAVHEHKTWSIGGYVYSESDVKNQPLQQNLSEEQAQILVDAGDDPSLMTAPSAYADSYSENKILYRKITVNGVEVFEFSNNPDDDLFNVRFTLVGNNQGNYILANNAAVGRIYEYVAPINGILQGNYEPIIRLVAPTKIQIVSLMGRVNPSEKTNIDFEAGLSNNDLNLFSRMDDGNNQGLAGKINAKQRIFTRNKSTVDAFANYQFVQKEFRTIERLFSIEFDRDWNLTGTTNTTGVNDQSYLQSGVEFNNPEKGFARYKFEKLDFSSAFSGTRHVVEAQIKLNKFTVRNSGSFLKSDGDYAESQFSRNNLQAKYHFGKNWVGGSQRFEDNHEVIKTTGALSALSQRFTEYGAFIGRGDSTKVYMELGYLGRVNDSLQNGILERVNRSNSYYLKSQLIKNERTNLSVFVNYRRLKFEDAALGTEPSLNSRLLYSDRFFDQLIAVTAAYETTSGTIPQQEFTYIEVEPGQGIYTWNDYNGNGIQELQEFEVAPFPDQAKYVRVFLPNQVFIKTHQNKFSPSLTLNPAQWQNKTGFLKVLSYFYDQASFLSERKIERKGDNFDLNPFSSSDEDLLGLTSSFRNSLYYNRGKQNHSVTYTYVSGRSKSLLNVGSQENGNRSHQVQYAHLVQKTWLFSFSGQSVFSESKSENYETKNYELDGYKIQPKISYLFNKNASWDIFYERQQKDNKINNREKLGQDRFGTSFTYASEKKFTANGEFSLYKNDFSGDALSPVAYTMLEGLQPGQNLTWRLLLQKNLTQYLDVNVNYQGRKSETSKAIHTGSVQLRAFF</sequence>
<reference evidence="2 3" key="1">
    <citation type="submission" date="2020-07" db="EMBL/GenBank/DDBJ databases">
        <authorList>
            <person name="Sun Q."/>
        </authorList>
    </citation>
    <scope>NUCLEOTIDE SEQUENCE [LARGE SCALE GENOMIC DNA]</scope>
    <source>
        <strain evidence="2 3">MAH-1</strain>
    </source>
</reference>
<protein>
    <recommendedName>
        <fullName evidence="4">Outer membrane protein beta-barrel family protein</fullName>
    </recommendedName>
</protein>
<dbReference type="Proteomes" id="UP000535020">
    <property type="component" value="Unassembled WGS sequence"/>
</dbReference>
<feature type="signal peptide" evidence="1">
    <location>
        <begin position="1"/>
        <end position="19"/>
    </location>
</feature>
<evidence type="ECO:0000256" key="1">
    <source>
        <dbReference type="SAM" id="SignalP"/>
    </source>
</evidence>
<name>A0A7Y9C7M4_9FLAO</name>
<evidence type="ECO:0000313" key="2">
    <source>
        <dbReference type="EMBL" id="NYA71507.1"/>
    </source>
</evidence>
<comment type="caution">
    <text evidence="2">The sequence shown here is derived from an EMBL/GenBank/DDBJ whole genome shotgun (WGS) entry which is preliminary data.</text>
</comment>
<dbReference type="AlphaFoldDB" id="A0A7Y9C7M4"/>
<accession>A0A7Y9C7M4</accession>
<keyword evidence="1" id="KW-0732">Signal</keyword>
<gene>
    <name evidence="2" type="ORF">HZF10_11285</name>
</gene>
<organism evidence="2 3">
    <name type="scientific">Flavobacterium agri</name>
    <dbReference type="NCBI Taxonomy" id="2743471"/>
    <lineage>
        <taxon>Bacteria</taxon>
        <taxon>Pseudomonadati</taxon>
        <taxon>Bacteroidota</taxon>
        <taxon>Flavobacteriia</taxon>
        <taxon>Flavobacteriales</taxon>
        <taxon>Flavobacteriaceae</taxon>
        <taxon>Flavobacterium</taxon>
    </lineage>
</organism>